<proteinExistence type="predicted"/>
<dbReference type="AlphaFoldDB" id="A0A2P6PEX6"/>
<dbReference type="Proteomes" id="UP000238479">
    <property type="component" value="Chromosome 7"/>
</dbReference>
<comment type="caution">
    <text evidence="1">The sequence shown here is derived from an EMBL/GenBank/DDBJ whole genome shotgun (WGS) entry which is preliminary data.</text>
</comment>
<sequence>MHMDYTGLNEGFNVCSLNQKGMTVVEKLRAKLQLASNLSSPNSEAPNYMELICWKTIGRFGTSSRG</sequence>
<evidence type="ECO:0000313" key="2">
    <source>
        <dbReference type="Proteomes" id="UP000238479"/>
    </source>
</evidence>
<dbReference type="EMBL" id="PDCK01000045">
    <property type="protein sequence ID" value="PRQ20474.1"/>
    <property type="molecule type" value="Genomic_DNA"/>
</dbReference>
<gene>
    <name evidence="1" type="ORF">RchiOBHm_Chr7g0228551</name>
</gene>
<evidence type="ECO:0000313" key="1">
    <source>
        <dbReference type="EMBL" id="PRQ20474.1"/>
    </source>
</evidence>
<keyword evidence="2" id="KW-1185">Reference proteome</keyword>
<accession>A0A2P6PEX6</accession>
<protein>
    <submittedName>
        <fullName evidence="1">Uncharacterized protein</fullName>
    </submittedName>
</protein>
<reference evidence="1 2" key="1">
    <citation type="journal article" date="2018" name="Nat. Genet.">
        <title>The Rosa genome provides new insights in the design of modern roses.</title>
        <authorList>
            <person name="Bendahmane M."/>
        </authorList>
    </citation>
    <scope>NUCLEOTIDE SEQUENCE [LARGE SCALE GENOMIC DNA]</scope>
    <source>
        <strain evidence="2">cv. Old Blush</strain>
    </source>
</reference>
<name>A0A2P6PEX6_ROSCH</name>
<dbReference type="Gramene" id="PRQ20474">
    <property type="protein sequence ID" value="PRQ20474"/>
    <property type="gene ID" value="RchiOBHm_Chr7g0228551"/>
</dbReference>
<organism evidence="1 2">
    <name type="scientific">Rosa chinensis</name>
    <name type="common">China rose</name>
    <dbReference type="NCBI Taxonomy" id="74649"/>
    <lineage>
        <taxon>Eukaryota</taxon>
        <taxon>Viridiplantae</taxon>
        <taxon>Streptophyta</taxon>
        <taxon>Embryophyta</taxon>
        <taxon>Tracheophyta</taxon>
        <taxon>Spermatophyta</taxon>
        <taxon>Magnoliopsida</taxon>
        <taxon>eudicotyledons</taxon>
        <taxon>Gunneridae</taxon>
        <taxon>Pentapetalae</taxon>
        <taxon>rosids</taxon>
        <taxon>fabids</taxon>
        <taxon>Rosales</taxon>
        <taxon>Rosaceae</taxon>
        <taxon>Rosoideae</taxon>
        <taxon>Rosoideae incertae sedis</taxon>
        <taxon>Rosa</taxon>
    </lineage>
</organism>